<dbReference type="RefSeq" id="WP_074645063.1">
    <property type="nucleotide sequence ID" value="NZ_FNBL01000006.1"/>
</dbReference>
<organism evidence="1 2">
    <name type="scientific">Celeribacter baekdonensis</name>
    <dbReference type="NCBI Taxonomy" id="875171"/>
    <lineage>
        <taxon>Bacteria</taxon>
        <taxon>Pseudomonadati</taxon>
        <taxon>Pseudomonadota</taxon>
        <taxon>Alphaproteobacteria</taxon>
        <taxon>Rhodobacterales</taxon>
        <taxon>Roseobacteraceae</taxon>
        <taxon>Celeribacter</taxon>
    </lineage>
</organism>
<dbReference type="Proteomes" id="UP000182284">
    <property type="component" value="Unassembled WGS sequence"/>
</dbReference>
<proteinExistence type="predicted"/>
<protein>
    <submittedName>
        <fullName evidence="1">Uncharacterized protein</fullName>
    </submittedName>
</protein>
<reference evidence="1 2" key="1">
    <citation type="submission" date="2016-10" db="EMBL/GenBank/DDBJ databases">
        <authorList>
            <person name="de Groot N.N."/>
        </authorList>
    </citation>
    <scope>NUCLEOTIDE SEQUENCE [LARGE SCALE GENOMIC DNA]</scope>
    <source>
        <strain evidence="1 2">DSM 27375</strain>
    </source>
</reference>
<gene>
    <name evidence="1" type="ORF">SAMN04488117_10636</name>
</gene>
<evidence type="ECO:0000313" key="1">
    <source>
        <dbReference type="EMBL" id="SDF64955.1"/>
    </source>
</evidence>
<dbReference type="EMBL" id="FNBL01000006">
    <property type="protein sequence ID" value="SDF64955.1"/>
    <property type="molecule type" value="Genomic_DNA"/>
</dbReference>
<accession>A0A1G7MT22</accession>
<dbReference type="OrthoDB" id="7869496at2"/>
<sequence length="143" mass="15721">MEWIQIRFDDDLGTRVQHAAQCAGQPMGAYIRDILDVAVRPGEGAFGYKGPKHPHALQAYLAHDFAYASGWEDLQDVLRAKGYELTERGGGLILHTTEGERLCKTSQIGQPHSALMKRFGAPFAGHAHTHLAQRSLGQATLPF</sequence>
<dbReference type="AlphaFoldDB" id="A0A1G7MT22"/>
<name>A0A1G7MT22_9RHOB</name>
<evidence type="ECO:0000313" key="2">
    <source>
        <dbReference type="Proteomes" id="UP000182284"/>
    </source>
</evidence>